<keyword evidence="2" id="KW-1185">Reference proteome</keyword>
<evidence type="ECO:0000313" key="1">
    <source>
        <dbReference type="EMBL" id="MEQ2204456.1"/>
    </source>
</evidence>
<accession>A0ABV0R9V9</accession>
<sequence>EEKDQQWKRAMDYLSAVSELNYMTQIVIMLYEDNNKVLSETSSSKVGSYRLFSFCPRQSPEMKQSGLGREEMLCCHDNYAQMTVLTGSEWEARVLV</sequence>
<proteinExistence type="predicted"/>
<gene>
    <name evidence="1" type="ORF">XENOCAPTIV_013465</name>
</gene>
<feature type="non-terminal residue" evidence="1">
    <location>
        <position position="1"/>
    </location>
</feature>
<reference evidence="1 2" key="1">
    <citation type="submission" date="2021-06" db="EMBL/GenBank/DDBJ databases">
        <authorList>
            <person name="Palmer J.M."/>
        </authorList>
    </citation>
    <scope>NUCLEOTIDE SEQUENCE [LARGE SCALE GENOMIC DNA]</scope>
    <source>
        <strain evidence="1 2">XC_2019</strain>
        <tissue evidence="1">Muscle</tissue>
    </source>
</reference>
<dbReference type="EMBL" id="JAHRIN010036416">
    <property type="protein sequence ID" value="MEQ2204456.1"/>
    <property type="molecule type" value="Genomic_DNA"/>
</dbReference>
<dbReference type="Proteomes" id="UP001434883">
    <property type="component" value="Unassembled WGS sequence"/>
</dbReference>
<name>A0ABV0R9V9_9TELE</name>
<comment type="caution">
    <text evidence="1">The sequence shown here is derived from an EMBL/GenBank/DDBJ whole genome shotgun (WGS) entry which is preliminary data.</text>
</comment>
<organism evidence="1 2">
    <name type="scientific">Xenoophorus captivus</name>
    <dbReference type="NCBI Taxonomy" id="1517983"/>
    <lineage>
        <taxon>Eukaryota</taxon>
        <taxon>Metazoa</taxon>
        <taxon>Chordata</taxon>
        <taxon>Craniata</taxon>
        <taxon>Vertebrata</taxon>
        <taxon>Euteleostomi</taxon>
        <taxon>Actinopterygii</taxon>
        <taxon>Neopterygii</taxon>
        <taxon>Teleostei</taxon>
        <taxon>Neoteleostei</taxon>
        <taxon>Acanthomorphata</taxon>
        <taxon>Ovalentaria</taxon>
        <taxon>Atherinomorphae</taxon>
        <taxon>Cyprinodontiformes</taxon>
        <taxon>Goodeidae</taxon>
        <taxon>Xenoophorus</taxon>
    </lineage>
</organism>
<protein>
    <submittedName>
        <fullName evidence="1">Uncharacterized protein</fullName>
    </submittedName>
</protein>
<evidence type="ECO:0000313" key="2">
    <source>
        <dbReference type="Proteomes" id="UP001434883"/>
    </source>
</evidence>